<reference evidence="2" key="1">
    <citation type="journal article" date="2023" name="Genome Biol. Evol.">
        <title>First Whole Genome Sequence and Flow Cytometry Genome Size Data for the Lichen-Forming Fungus Ramalina farinacea (Ascomycota).</title>
        <authorList>
            <person name="Llewellyn T."/>
            <person name="Mian S."/>
            <person name="Hill R."/>
            <person name="Leitch I.J."/>
            <person name="Gaya E."/>
        </authorList>
    </citation>
    <scope>NUCLEOTIDE SEQUENCE</scope>
    <source>
        <strain evidence="2">LIQ254RAFAR</strain>
    </source>
</reference>
<keyword evidence="3" id="KW-1185">Reference proteome</keyword>
<evidence type="ECO:0000256" key="1">
    <source>
        <dbReference type="SAM" id="MobiDB-lite"/>
    </source>
</evidence>
<sequence>MAALILGAGALAYDQVQKSRAKRRARKDFNDQRFSELERENADRINGGVKRGEGEEERVGGARPTAGAPETEVERLRINEERRRKDRGYKRLFGRKKAGQEVVGA</sequence>
<comment type="caution">
    <text evidence="2">The sequence shown here is derived from an EMBL/GenBank/DDBJ whole genome shotgun (WGS) entry which is preliminary data.</text>
</comment>
<feature type="region of interest" description="Disordered" evidence="1">
    <location>
        <begin position="37"/>
        <end position="71"/>
    </location>
</feature>
<feature type="compositionally biased region" description="Basic and acidic residues" evidence="1">
    <location>
        <begin position="50"/>
        <end position="60"/>
    </location>
</feature>
<gene>
    <name evidence="2" type="ORF">OHK93_006986</name>
</gene>
<dbReference type="AlphaFoldDB" id="A0AA43QNX0"/>
<evidence type="ECO:0000313" key="3">
    <source>
        <dbReference type="Proteomes" id="UP001161017"/>
    </source>
</evidence>
<protein>
    <submittedName>
        <fullName evidence="2">Uncharacterized protein</fullName>
    </submittedName>
</protein>
<accession>A0AA43QNX0</accession>
<name>A0AA43QNX0_9LECA</name>
<organism evidence="2 3">
    <name type="scientific">Ramalina farinacea</name>
    <dbReference type="NCBI Taxonomy" id="258253"/>
    <lineage>
        <taxon>Eukaryota</taxon>
        <taxon>Fungi</taxon>
        <taxon>Dikarya</taxon>
        <taxon>Ascomycota</taxon>
        <taxon>Pezizomycotina</taxon>
        <taxon>Lecanoromycetes</taxon>
        <taxon>OSLEUM clade</taxon>
        <taxon>Lecanoromycetidae</taxon>
        <taxon>Lecanorales</taxon>
        <taxon>Lecanorineae</taxon>
        <taxon>Ramalinaceae</taxon>
        <taxon>Ramalina</taxon>
    </lineage>
</organism>
<dbReference type="EMBL" id="JAPUFD010000006">
    <property type="protein sequence ID" value="MDI1487715.1"/>
    <property type="molecule type" value="Genomic_DNA"/>
</dbReference>
<proteinExistence type="predicted"/>
<evidence type="ECO:0000313" key="2">
    <source>
        <dbReference type="EMBL" id="MDI1487715.1"/>
    </source>
</evidence>
<dbReference type="Proteomes" id="UP001161017">
    <property type="component" value="Unassembled WGS sequence"/>
</dbReference>